<dbReference type="RefSeq" id="WP_190418978.1">
    <property type="nucleotide sequence ID" value="NZ_JAMPKK010000005.1"/>
</dbReference>
<name>A0ABV0JJM4_9CYAN</name>
<organism evidence="2 3">
    <name type="scientific">Funiculus sociatus GB2-A5</name>
    <dbReference type="NCBI Taxonomy" id="2933946"/>
    <lineage>
        <taxon>Bacteria</taxon>
        <taxon>Bacillati</taxon>
        <taxon>Cyanobacteriota</taxon>
        <taxon>Cyanophyceae</taxon>
        <taxon>Coleofasciculales</taxon>
        <taxon>Coleofasciculaceae</taxon>
        <taxon>Funiculus</taxon>
    </lineage>
</organism>
<evidence type="ECO:0000313" key="3">
    <source>
        <dbReference type="Proteomes" id="UP001442494"/>
    </source>
</evidence>
<dbReference type="Proteomes" id="UP001442494">
    <property type="component" value="Unassembled WGS sequence"/>
</dbReference>
<gene>
    <name evidence="2" type="ORF">NDI37_04030</name>
</gene>
<comment type="caution">
    <text evidence="2">The sequence shown here is derived from an EMBL/GenBank/DDBJ whole genome shotgun (WGS) entry which is preliminary data.</text>
</comment>
<dbReference type="EMBL" id="JAMPKK010000005">
    <property type="protein sequence ID" value="MEP0863635.1"/>
    <property type="molecule type" value="Genomic_DNA"/>
</dbReference>
<evidence type="ECO:0000313" key="2">
    <source>
        <dbReference type="EMBL" id="MEP0863635.1"/>
    </source>
</evidence>
<evidence type="ECO:0000256" key="1">
    <source>
        <dbReference type="SAM" id="Phobius"/>
    </source>
</evidence>
<sequence>MYHNEFLKEYAALNEATLSEERVNETQSDVVSPPDLIFWSPIGFVVGWAVLYFMLSKIGMAARDEIAVNIKRLHQAPCNKCQFYSNNHYLKCAIHPSTVLTEKAIGCCDYSPK</sequence>
<reference evidence="2 3" key="1">
    <citation type="submission" date="2022-04" db="EMBL/GenBank/DDBJ databases">
        <title>Positive selection, recombination, and allopatry shape intraspecific diversity of widespread and dominant cyanobacteria.</title>
        <authorList>
            <person name="Wei J."/>
            <person name="Shu W."/>
            <person name="Hu C."/>
        </authorList>
    </citation>
    <scope>NUCLEOTIDE SEQUENCE [LARGE SCALE GENOMIC DNA]</scope>
    <source>
        <strain evidence="2 3">GB2-A5</strain>
    </source>
</reference>
<proteinExistence type="predicted"/>
<accession>A0ABV0JJM4</accession>
<protein>
    <submittedName>
        <fullName evidence="2">Uncharacterized protein</fullName>
    </submittedName>
</protein>
<feature type="transmembrane region" description="Helical" evidence="1">
    <location>
        <begin position="36"/>
        <end position="55"/>
    </location>
</feature>
<keyword evidence="3" id="KW-1185">Reference proteome</keyword>
<keyword evidence="1" id="KW-0472">Membrane</keyword>
<keyword evidence="1" id="KW-0812">Transmembrane</keyword>
<keyword evidence="1" id="KW-1133">Transmembrane helix</keyword>